<comment type="similarity">
    <text evidence="1">Belongs to the universal stress protein A family.</text>
</comment>
<feature type="domain" description="UspA" evidence="2">
    <location>
        <begin position="93"/>
        <end position="175"/>
    </location>
</feature>
<dbReference type="InterPro" id="IPR006016">
    <property type="entry name" value="UspA"/>
</dbReference>
<keyword evidence="4" id="KW-1185">Reference proteome</keyword>
<protein>
    <submittedName>
        <fullName evidence="3">Universal stress protein</fullName>
    </submittedName>
</protein>
<gene>
    <name evidence="3" type="ORF">OIH86_16365</name>
</gene>
<evidence type="ECO:0000256" key="1">
    <source>
        <dbReference type="ARBA" id="ARBA00008791"/>
    </source>
</evidence>
<dbReference type="Pfam" id="PF00582">
    <property type="entry name" value="Usp"/>
    <property type="match status" value="1"/>
</dbReference>
<dbReference type="RefSeq" id="WP_264143631.1">
    <property type="nucleotide sequence ID" value="NZ_JAOYEY010000044.1"/>
</dbReference>
<comment type="caution">
    <text evidence="3">The sequence shown here is derived from an EMBL/GenBank/DDBJ whole genome shotgun (WGS) entry which is preliminary data.</text>
</comment>
<dbReference type="PANTHER" id="PTHR46268">
    <property type="entry name" value="STRESS RESPONSE PROTEIN NHAX"/>
    <property type="match status" value="1"/>
</dbReference>
<accession>A0ABT3DJI4</accession>
<name>A0ABT3DJI4_9BACI</name>
<dbReference type="PANTHER" id="PTHR46268:SF6">
    <property type="entry name" value="UNIVERSAL STRESS PROTEIN UP12"/>
    <property type="match status" value="1"/>
</dbReference>
<dbReference type="Gene3D" id="3.40.50.620">
    <property type="entry name" value="HUPs"/>
    <property type="match status" value="1"/>
</dbReference>
<dbReference type="EMBL" id="JAOYEY010000044">
    <property type="protein sequence ID" value="MCV9887215.1"/>
    <property type="molecule type" value="Genomic_DNA"/>
</dbReference>
<organism evidence="3 4">
    <name type="scientific">Metabacillus halosaccharovorans</name>
    <dbReference type="NCBI Taxonomy" id="930124"/>
    <lineage>
        <taxon>Bacteria</taxon>
        <taxon>Bacillati</taxon>
        <taxon>Bacillota</taxon>
        <taxon>Bacilli</taxon>
        <taxon>Bacillales</taxon>
        <taxon>Bacillaceae</taxon>
        <taxon>Metabacillus</taxon>
    </lineage>
</organism>
<dbReference type="Proteomes" id="UP001526147">
    <property type="component" value="Unassembled WGS sequence"/>
</dbReference>
<sequence length="175" mass="19340">MKELNHLIVAFDGTDDSKEALELGINMSKKMNTQLSVVYISKEKSLNPLTDQEQTPLVSPVHSYPVGEMRNYPAIPVPQEQELNPESSEVFPDKSQEEITLETEANRILQHHHAKANVSVSYGEPSDAIVSYAQENEGDLIIIGNRNISGLKKLIFGSVSEKVSQLSTIPVLIAK</sequence>
<evidence type="ECO:0000313" key="3">
    <source>
        <dbReference type="EMBL" id="MCV9887215.1"/>
    </source>
</evidence>
<proteinExistence type="inferred from homology"/>
<dbReference type="InterPro" id="IPR014729">
    <property type="entry name" value="Rossmann-like_a/b/a_fold"/>
</dbReference>
<reference evidence="3 4" key="1">
    <citation type="submission" date="2022-10" db="EMBL/GenBank/DDBJ databases">
        <title>Draft genome assembly of moderately radiation resistant bacterium Metabacillus halosaccharovorans.</title>
        <authorList>
            <person name="Pal S."/>
            <person name="Gopinathan A."/>
        </authorList>
    </citation>
    <scope>NUCLEOTIDE SEQUENCE [LARGE SCALE GENOMIC DNA]</scope>
    <source>
        <strain evidence="3 4">VITHBRA001</strain>
    </source>
</reference>
<evidence type="ECO:0000313" key="4">
    <source>
        <dbReference type="Proteomes" id="UP001526147"/>
    </source>
</evidence>
<dbReference type="InterPro" id="IPR006015">
    <property type="entry name" value="Universal_stress_UspA"/>
</dbReference>
<dbReference type="PRINTS" id="PR01438">
    <property type="entry name" value="UNVRSLSTRESS"/>
</dbReference>
<dbReference type="SUPFAM" id="SSF52402">
    <property type="entry name" value="Adenine nucleotide alpha hydrolases-like"/>
    <property type="match status" value="1"/>
</dbReference>
<dbReference type="CDD" id="cd00293">
    <property type="entry name" value="USP-like"/>
    <property type="match status" value="1"/>
</dbReference>
<evidence type="ECO:0000259" key="2">
    <source>
        <dbReference type="Pfam" id="PF00582"/>
    </source>
</evidence>